<dbReference type="Gene3D" id="3.50.50.60">
    <property type="entry name" value="FAD/NAD(P)-binding domain"/>
    <property type="match status" value="2"/>
</dbReference>
<reference evidence="2 3" key="1">
    <citation type="submission" date="2020-06" db="EMBL/GenBank/DDBJ databases">
        <authorList>
            <person name="Kim S.-J."/>
            <person name="Park S.-J."/>
        </authorList>
    </citation>
    <scope>NUCLEOTIDE SEQUENCE [LARGE SCALE GENOMIC DNA]</scope>
    <source>
        <strain evidence="2 3">SW-151</strain>
    </source>
</reference>
<dbReference type="RefSeq" id="WP_176279351.1">
    <property type="nucleotide sequence ID" value="NZ_JABWMH010000002.1"/>
</dbReference>
<dbReference type="PANTHER" id="PTHR40254">
    <property type="entry name" value="BLR0577 PROTEIN"/>
    <property type="match status" value="1"/>
</dbReference>
<gene>
    <name evidence="2" type="ORF">HUO14_08155</name>
</gene>
<comment type="caution">
    <text evidence="2">The sequence shown here is derived from an EMBL/GenBank/DDBJ whole genome shotgun (WGS) entry which is preliminary data.</text>
</comment>
<sequence length="529" mass="58965">MRKIGIVGSGPTAIYLLKHLSSSDDPLAITFFEASPRAGTGMPYDPALNADYMLCNAFSREIPAPVRPLVDWLREQPARELGEWELSAHDLTARAFYPRVLIGEYLHSQFSELCENARDIGHEIDILTKCRVTDIEAANDMRSTVRYECGQSIKTLQFDAVVIASGHSWPDVPEIDGVKLVSPWPNTNITGLEQNDIGVLGSSLSAIDIVITLGHARGEFQESGGRISWLAADTDNALRITMVSKMGIMPEGDFYYPFPYEPLTCLTRDAMDFEIDQGSDGLLDRIFQLLCDELDVADPDYLDRLPETARTLEGFGPAYFSDRREVGGLRAVKRDLLESRETMRCKETIPHRYALLRAHVAIDHILRQLSEEDYWRFLDHLMPVFADCYAAVPHLSLARVTALFDAGVLALVATEEEAEFGLSDDGIIEIDSEDGTIRFDVMLDARGQSPSSPADLPFPSLVKALRDPEEPVLRPFILDLAKADASPIYCLALPQLLERYPFSQGLVECSKNARHVADDILRKWSKQGS</sequence>
<protein>
    <submittedName>
        <fullName evidence="2">FAD/NAD(P)-binding protein</fullName>
    </submittedName>
</protein>
<dbReference type="EMBL" id="JABWMH010000002">
    <property type="protein sequence ID" value="NVD27873.1"/>
    <property type="molecule type" value="Genomic_DNA"/>
</dbReference>
<keyword evidence="3" id="KW-1185">Reference proteome</keyword>
<dbReference type="InterPro" id="IPR038732">
    <property type="entry name" value="HpyO/CreE_NAD-binding"/>
</dbReference>
<name>A0ABX2N2H2_9SPHN</name>
<dbReference type="Proteomes" id="UP000652427">
    <property type="component" value="Unassembled WGS sequence"/>
</dbReference>
<dbReference type="SUPFAM" id="SSF51905">
    <property type="entry name" value="FAD/NAD(P)-binding domain"/>
    <property type="match status" value="1"/>
</dbReference>
<feature type="domain" description="FAD-dependent urate hydroxylase HpyO/Asp monooxygenase CreE-like FAD/NAD(P)-binding" evidence="1">
    <location>
        <begin position="6"/>
        <end position="167"/>
    </location>
</feature>
<accession>A0ABX2N2H2</accession>
<proteinExistence type="predicted"/>
<dbReference type="PANTHER" id="PTHR40254:SF1">
    <property type="entry name" value="BLR0577 PROTEIN"/>
    <property type="match status" value="1"/>
</dbReference>
<organism evidence="2 3">
    <name type="scientific">Parasphingorhabdus flavimaris</name>
    <dbReference type="NCBI Taxonomy" id="266812"/>
    <lineage>
        <taxon>Bacteria</taxon>
        <taxon>Pseudomonadati</taxon>
        <taxon>Pseudomonadota</taxon>
        <taxon>Alphaproteobacteria</taxon>
        <taxon>Sphingomonadales</taxon>
        <taxon>Sphingomonadaceae</taxon>
        <taxon>Parasphingorhabdus</taxon>
    </lineage>
</organism>
<evidence type="ECO:0000259" key="1">
    <source>
        <dbReference type="Pfam" id="PF13454"/>
    </source>
</evidence>
<evidence type="ECO:0000313" key="2">
    <source>
        <dbReference type="EMBL" id="NVD27873.1"/>
    </source>
</evidence>
<dbReference type="Pfam" id="PF13454">
    <property type="entry name" value="NAD_binding_9"/>
    <property type="match status" value="1"/>
</dbReference>
<dbReference type="InterPro" id="IPR052189">
    <property type="entry name" value="L-asp_N-monooxygenase_NS-form"/>
</dbReference>
<dbReference type="InterPro" id="IPR036188">
    <property type="entry name" value="FAD/NAD-bd_sf"/>
</dbReference>
<evidence type="ECO:0000313" key="3">
    <source>
        <dbReference type="Proteomes" id="UP000652427"/>
    </source>
</evidence>